<evidence type="ECO:0000259" key="1">
    <source>
        <dbReference type="Pfam" id="PF00940"/>
    </source>
</evidence>
<dbReference type="InterPro" id="IPR046950">
    <property type="entry name" value="DNA-dir_Rpol_C_phage-type"/>
</dbReference>
<gene>
    <name evidence="2" type="ORF">DNJ73_06995</name>
</gene>
<name>A0A318R1Y1_PROMR</name>
<organism evidence="2 3">
    <name type="scientific">Prochlorococcus marinus XMU1408</name>
    <dbReference type="NCBI Taxonomy" id="2213228"/>
    <lineage>
        <taxon>Bacteria</taxon>
        <taxon>Bacillati</taxon>
        <taxon>Cyanobacteriota</taxon>
        <taxon>Cyanophyceae</taxon>
        <taxon>Synechococcales</taxon>
        <taxon>Prochlorococcaceae</taxon>
        <taxon>Prochlorococcus</taxon>
    </lineage>
</organism>
<dbReference type="SUPFAM" id="SSF56672">
    <property type="entry name" value="DNA/RNA polymerases"/>
    <property type="match status" value="1"/>
</dbReference>
<accession>A0A318R1Y1</accession>
<reference evidence="2 3" key="1">
    <citation type="journal article" date="2018" name="Appl. Environ. Microbiol.">
        <title>Genome rearrangement shapes Prochlorococcus ecological adaptation.</title>
        <authorList>
            <person name="Yan W."/>
            <person name="Wei S."/>
            <person name="Wang Q."/>
            <person name="Xiao X."/>
            <person name="Zeng Q."/>
            <person name="Jiao N."/>
            <person name="Zhang R."/>
        </authorList>
    </citation>
    <scope>NUCLEOTIDE SEQUENCE [LARGE SCALE GENOMIC DNA]</scope>
    <source>
        <strain evidence="2 3">XMU1408</strain>
    </source>
</reference>
<sequence length="95" mass="11102">MGEGQRIDDKAIEETIAPTFIHSYDAEVFKSFFQDWNQPIALIHDFLKVLPNYMDKAKVRIKHRFVQVRKGDPLARLADEIEVSSEKFPRLTQLL</sequence>
<dbReference type="Pfam" id="PF00940">
    <property type="entry name" value="RNA_pol"/>
    <property type="match status" value="1"/>
</dbReference>
<evidence type="ECO:0000313" key="3">
    <source>
        <dbReference type="Proteomes" id="UP000247807"/>
    </source>
</evidence>
<dbReference type="InterPro" id="IPR043502">
    <property type="entry name" value="DNA/RNA_pol_sf"/>
</dbReference>
<dbReference type="RefSeq" id="WP_158466993.1">
    <property type="nucleotide sequence ID" value="NZ_QJUE01000005.1"/>
</dbReference>
<feature type="domain" description="DNA-directed RNA polymerase C-terminal" evidence="1">
    <location>
        <begin position="6"/>
        <end position="87"/>
    </location>
</feature>
<evidence type="ECO:0000313" key="2">
    <source>
        <dbReference type="EMBL" id="PYE01167.1"/>
    </source>
</evidence>
<dbReference type="Proteomes" id="UP000247807">
    <property type="component" value="Unassembled WGS sequence"/>
</dbReference>
<dbReference type="OrthoDB" id="568971at2"/>
<dbReference type="AlphaFoldDB" id="A0A318R1Y1"/>
<protein>
    <recommendedName>
        <fullName evidence="1">DNA-directed RNA polymerase C-terminal domain-containing protein</fullName>
    </recommendedName>
</protein>
<proteinExistence type="predicted"/>
<comment type="caution">
    <text evidence="2">The sequence shown here is derived from an EMBL/GenBank/DDBJ whole genome shotgun (WGS) entry which is preliminary data.</text>
</comment>
<dbReference type="EMBL" id="QJUE01000005">
    <property type="protein sequence ID" value="PYE01167.1"/>
    <property type="molecule type" value="Genomic_DNA"/>
</dbReference>